<dbReference type="InterPro" id="IPR005027">
    <property type="entry name" value="Glyco_trans_43"/>
</dbReference>
<dbReference type="GeneID" id="9689171"/>
<evidence type="ECO:0000256" key="2">
    <source>
        <dbReference type="ARBA" id="ARBA00007706"/>
    </source>
</evidence>
<comment type="function">
    <text evidence="12">Involved in the synthesis of glucuronoxylan hemicellulose in secondary cell walls.</text>
</comment>
<evidence type="ECO:0000256" key="10">
    <source>
        <dbReference type="PIRSR" id="PIRSR605027-3"/>
    </source>
</evidence>
<dbReference type="EMBL" id="GG663749">
    <property type="protein sequence ID" value="EEH52263.1"/>
    <property type="molecule type" value="Genomic_DNA"/>
</dbReference>
<dbReference type="SUPFAM" id="SSF53448">
    <property type="entry name" value="Nucleotide-diphospho-sugar transferases"/>
    <property type="match status" value="1"/>
</dbReference>
<comment type="similarity">
    <text evidence="2 12">Belongs to the glycosyltransferase 43 family.</text>
</comment>
<keyword evidence="3 12" id="KW-0808">Transferase</keyword>
<evidence type="ECO:0000256" key="6">
    <source>
        <dbReference type="ARBA" id="ARBA00022989"/>
    </source>
</evidence>
<keyword evidence="5 12" id="KW-0735">Signal-anchor</keyword>
<evidence type="ECO:0000256" key="1">
    <source>
        <dbReference type="ARBA" id="ARBA00004606"/>
    </source>
</evidence>
<keyword evidence="12" id="KW-0961">Cell wall biogenesis/degradation</keyword>
<dbReference type="GO" id="GO:0015018">
    <property type="term" value="F:galactosylgalactosylxylosylprotein 3-beta-glucuronosyltransferase activity"/>
    <property type="evidence" value="ECO:0007669"/>
    <property type="project" value="InterPro"/>
</dbReference>
<evidence type="ECO:0000313" key="14">
    <source>
        <dbReference type="Proteomes" id="UP000001876"/>
    </source>
</evidence>
<dbReference type="KEGG" id="mpp:MICPUCDRAFT_53679"/>
<dbReference type="InterPro" id="IPR029044">
    <property type="entry name" value="Nucleotide-diphossugar_trans"/>
</dbReference>
<feature type="site" description="Interaction with galactose moiety of substrate glycoprotein" evidence="11">
    <location>
        <position position="91"/>
    </location>
</feature>
<accession>C1N7F8</accession>
<dbReference type="GO" id="GO:0050650">
    <property type="term" value="P:chondroitin sulfate proteoglycan biosynthetic process"/>
    <property type="evidence" value="ECO:0007669"/>
    <property type="project" value="TreeGrafter"/>
</dbReference>
<evidence type="ECO:0000256" key="11">
    <source>
        <dbReference type="PIRSR" id="PIRSR605027-4"/>
    </source>
</evidence>
<keyword evidence="14" id="KW-1185">Reference proteome</keyword>
<dbReference type="Pfam" id="PF03360">
    <property type="entry name" value="Glyco_transf_43"/>
    <property type="match status" value="1"/>
</dbReference>
<dbReference type="EC" id="2.4.-.-" evidence="12"/>
<feature type="active site" description="Proton donor/acceptor" evidence="9">
    <location>
        <position position="166"/>
    </location>
</feature>
<dbReference type="AlphaFoldDB" id="C1N7F8"/>
<organism evidence="14">
    <name type="scientific">Micromonas pusilla (strain CCMP1545)</name>
    <name type="common">Picoplanktonic green alga</name>
    <dbReference type="NCBI Taxonomy" id="564608"/>
    <lineage>
        <taxon>Eukaryota</taxon>
        <taxon>Viridiplantae</taxon>
        <taxon>Chlorophyta</taxon>
        <taxon>Mamiellophyceae</taxon>
        <taxon>Mamiellales</taxon>
        <taxon>Mamiellaceae</taxon>
        <taxon>Micromonas</taxon>
    </lineage>
</organism>
<name>C1N7F8_MICPC</name>
<dbReference type="GO" id="GO:0005975">
    <property type="term" value="P:carbohydrate metabolic process"/>
    <property type="evidence" value="ECO:0007669"/>
    <property type="project" value="TreeGrafter"/>
</dbReference>
<dbReference type="PANTHER" id="PTHR10896">
    <property type="entry name" value="GALACTOSYLGALACTOSYLXYLOSYLPROTEIN 3-BETA-GLUCURONOSYLTRANSFERASE BETA-1,3-GLUCURONYLTRANSFERASE"/>
    <property type="match status" value="1"/>
</dbReference>
<dbReference type="Proteomes" id="UP000001876">
    <property type="component" value="Unassembled WGS sequence"/>
</dbReference>
<protein>
    <recommendedName>
        <fullName evidence="12">Glycosyltransferases</fullName>
        <ecNumber evidence="12">2.4.-.-</ecNumber>
    </recommendedName>
</protein>
<gene>
    <name evidence="13" type="ORF">MICPUCDRAFT_53679</name>
</gene>
<dbReference type="RefSeq" id="XP_003063890.1">
    <property type="nucleotide sequence ID" value="XM_003063844.1"/>
</dbReference>
<comment type="subcellular location">
    <subcellularLocation>
        <location evidence="12">Golgi apparatus membrane</location>
        <topology evidence="12">Single-pass type II membrane protein</topology>
    </subcellularLocation>
    <subcellularLocation>
        <location evidence="1">Membrane</location>
        <topology evidence="1">Single-pass type II membrane protein</topology>
    </subcellularLocation>
</comment>
<evidence type="ECO:0000256" key="9">
    <source>
        <dbReference type="PIRSR" id="PIRSR605027-1"/>
    </source>
</evidence>
<dbReference type="OrthoDB" id="675023at2759"/>
<evidence type="ECO:0000256" key="4">
    <source>
        <dbReference type="ARBA" id="ARBA00022692"/>
    </source>
</evidence>
<evidence type="ECO:0000256" key="12">
    <source>
        <dbReference type="RuleBase" id="RU363127"/>
    </source>
</evidence>
<keyword evidence="10" id="KW-0479">Metal-binding</keyword>
<dbReference type="STRING" id="564608.C1N7F8"/>
<proteinExistence type="inferred from homology"/>
<keyword evidence="12" id="KW-0333">Golgi apparatus</keyword>
<keyword evidence="4" id="KW-0812">Transmembrane</keyword>
<keyword evidence="7" id="KW-0472">Membrane</keyword>
<evidence type="ECO:0000313" key="13">
    <source>
        <dbReference type="EMBL" id="EEH52263.1"/>
    </source>
</evidence>
<dbReference type="eggNOG" id="KOG1476">
    <property type="taxonomic scope" value="Eukaryota"/>
</dbReference>
<evidence type="ECO:0000256" key="5">
    <source>
        <dbReference type="ARBA" id="ARBA00022968"/>
    </source>
</evidence>
<sequence length="227" mass="24211">MTTRVGWNERNAAIDFLTDDARFFAAVDASGFFPDDASEFDASDPVVYFADDDNEYDPLLFDEIASVRRVGTWPVGFPPRKWRGEDGARVESVVVAGGGGGGAAGFHTVWCGGRTYAMDMASFALRRSVFTERMPNADESGNGNGNETRGVGALRFKGSGRVGALEDEFLSDALGTGGAKSLEVMADGATKVYAWHLFWKGDDAHDDAWGLTGEITQPLAVSCGVGS</sequence>
<keyword evidence="6" id="KW-1133">Transmembrane helix</keyword>
<reference evidence="13 14" key="1">
    <citation type="journal article" date="2009" name="Science">
        <title>Green evolution and dynamic adaptations revealed by genomes of the marine picoeukaryotes Micromonas.</title>
        <authorList>
            <person name="Worden A.Z."/>
            <person name="Lee J.H."/>
            <person name="Mock T."/>
            <person name="Rouze P."/>
            <person name="Simmons M.P."/>
            <person name="Aerts A.L."/>
            <person name="Allen A.E."/>
            <person name="Cuvelier M.L."/>
            <person name="Derelle E."/>
            <person name="Everett M.V."/>
            <person name="Foulon E."/>
            <person name="Grimwood J."/>
            <person name="Gundlach H."/>
            <person name="Henrissat B."/>
            <person name="Napoli C."/>
            <person name="McDonald S.M."/>
            <person name="Parker M.S."/>
            <person name="Rombauts S."/>
            <person name="Salamov A."/>
            <person name="Von Dassow P."/>
            <person name="Badger J.H."/>
            <person name="Coutinho P.M."/>
            <person name="Demir E."/>
            <person name="Dubchak I."/>
            <person name="Gentemann C."/>
            <person name="Eikrem W."/>
            <person name="Gready J.E."/>
            <person name="John U."/>
            <person name="Lanier W."/>
            <person name="Lindquist E.A."/>
            <person name="Lucas S."/>
            <person name="Mayer K.F."/>
            <person name="Moreau H."/>
            <person name="Not F."/>
            <person name="Otillar R."/>
            <person name="Panaud O."/>
            <person name="Pangilinan J."/>
            <person name="Paulsen I."/>
            <person name="Piegu B."/>
            <person name="Poliakov A."/>
            <person name="Robbens S."/>
            <person name="Schmutz J."/>
            <person name="Toulza E."/>
            <person name="Wyss T."/>
            <person name="Zelensky A."/>
            <person name="Zhou K."/>
            <person name="Armbrust E.V."/>
            <person name="Bhattacharya D."/>
            <person name="Goodenough U.W."/>
            <person name="Van de Peer Y."/>
            <person name="Grigoriev I.V."/>
        </authorList>
    </citation>
    <scope>NUCLEOTIDE SEQUENCE [LARGE SCALE GENOMIC DNA]</scope>
    <source>
        <strain evidence="13 14">CCMP1545</strain>
    </source>
</reference>
<dbReference type="GO" id="GO:0000139">
    <property type="term" value="C:Golgi membrane"/>
    <property type="evidence" value="ECO:0007669"/>
    <property type="project" value="UniProtKB-SubCell"/>
</dbReference>
<dbReference type="PANTHER" id="PTHR10896:SF65">
    <property type="entry name" value="GALACTOSYLGALACTOSYLXYLOSYLPROTEIN 3-BETA-GLUCURONOSYLTRANSFERASE 3"/>
    <property type="match status" value="1"/>
</dbReference>
<evidence type="ECO:0000256" key="7">
    <source>
        <dbReference type="ARBA" id="ARBA00023136"/>
    </source>
</evidence>
<evidence type="ECO:0000256" key="3">
    <source>
        <dbReference type="ARBA" id="ARBA00022679"/>
    </source>
</evidence>
<dbReference type="GO" id="GO:0071555">
    <property type="term" value="P:cell wall organization"/>
    <property type="evidence" value="ECO:0007669"/>
    <property type="project" value="UniProtKB-KW"/>
</dbReference>
<comment type="cofactor">
    <cofactor evidence="10">
        <name>Mn(2+)</name>
        <dbReference type="ChEBI" id="CHEBI:29035"/>
    </cofactor>
</comment>
<keyword evidence="10" id="KW-0464">Manganese</keyword>
<keyword evidence="8" id="KW-0325">Glycoprotein</keyword>
<feature type="binding site" evidence="10">
    <location>
        <position position="53"/>
    </location>
    <ligand>
        <name>Mn(2+)</name>
        <dbReference type="ChEBI" id="CHEBI:29035"/>
    </ligand>
</feature>
<evidence type="ECO:0000256" key="8">
    <source>
        <dbReference type="ARBA" id="ARBA00023180"/>
    </source>
</evidence>
<dbReference type="GO" id="GO:0046872">
    <property type="term" value="F:metal ion binding"/>
    <property type="evidence" value="ECO:0007669"/>
    <property type="project" value="UniProtKB-KW"/>
</dbReference>
<dbReference type="Gene3D" id="3.90.550.10">
    <property type="entry name" value="Spore Coat Polysaccharide Biosynthesis Protein SpsA, Chain A"/>
    <property type="match status" value="1"/>
</dbReference>